<dbReference type="PROSITE" id="PS01357">
    <property type="entry name" value="ZF_ZZ_1"/>
    <property type="match status" value="1"/>
</dbReference>
<protein>
    <recommendedName>
        <fullName evidence="7">ZZ-type domain-containing protein</fullName>
    </recommendedName>
</protein>
<proteinExistence type="predicted"/>
<organism evidence="8 9">
    <name type="scientific">Adineta ricciae</name>
    <name type="common">Rotifer</name>
    <dbReference type="NCBI Taxonomy" id="249248"/>
    <lineage>
        <taxon>Eukaryota</taxon>
        <taxon>Metazoa</taxon>
        <taxon>Spiralia</taxon>
        <taxon>Gnathifera</taxon>
        <taxon>Rotifera</taxon>
        <taxon>Eurotatoria</taxon>
        <taxon>Bdelloidea</taxon>
        <taxon>Adinetida</taxon>
        <taxon>Adinetidae</taxon>
        <taxon>Adineta</taxon>
    </lineage>
</organism>
<gene>
    <name evidence="8" type="ORF">XAT740_LOCUS50837</name>
</gene>
<feature type="coiled-coil region" evidence="5">
    <location>
        <begin position="261"/>
        <end position="310"/>
    </location>
</feature>
<dbReference type="AlphaFoldDB" id="A0A816CPU4"/>
<feature type="region of interest" description="Disordered" evidence="6">
    <location>
        <begin position="61"/>
        <end position="82"/>
    </location>
</feature>
<keyword evidence="3" id="KW-0862">Zinc</keyword>
<evidence type="ECO:0000256" key="3">
    <source>
        <dbReference type="ARBA" id="ARBA00022833"/>
    </source>
</evidence>
<evidence type="ECO:0000313" key="9">
    <source>
        <dbReference type="Proteomes" id="UP000663828"/>
    </source>
</evidence>
<reference evidence="8" key="1">
    <citation type="submission" date="2021-02" db="EMBL/GenBank/DDBJ databases">
        <authorList>
            <person name="Nowell W R."/>
        </authorList>
    </citation>
    <scope>NUCLEOTIDE SEQUENCE</scope>
</reference>
<accession>A0A816CPU4</accession>
<evidence type="ECO:0000256" key="4">
    <source>
        <dbReference type="PROSITE-ProRule" id="PRU00228"/>
    </source>
</evidence>
<evidence type="ECO:0000259" key="7">
    <source>
        <dbReference type="PROSITE" id="PS50135"/>
    </source>
</evidence>
<feature type="domain" description="ZZ-type" evidence="7">
    <location>
        <begin position="168"/>
        <end position="219"/>
    </location>
</feature>
<dbReference type="InterPro" id="IPR000433">
    <property type="entry name" value="Znf_ZZ"/>
</dbReference>
<keyword evidence="2 4" id="KW-0863">Zinc-finger</keyword>
<evidence type="ECO:0000313" key="8">
    <source>
        <dbReference type="EMBL" id="CAF1625416.1"/>
    </source>
</evidence>
<evidence type="ECO:0000256" key="5">
    <source>
        <dbReference type="SAM" id="Coils"/>
    </source>
</evidence>
<dbReference type="InterPro" id="IPR043145">
    <property type="entry name" value="Znf_ZZ_sf"/>
</dbReference>
<dbReference type="Pfam" id="PF00569">
    <property type="entry name" value="ZZ"/>
    <property type="match status" value="1"/>
</dbReference>
<keyword evidence="5" id="KW-0175">Coiled coil</keyword>
<dbReference type="Gene3D" id="3.30.60.90">
    <property type="match status" value="1"/>
</dbReference>
<dbReference type="SMART" id="SM00291">
    <property type="entry name" value="ZnF_ZZ"/>
    <property type="match status" value="2"/>
</dbReference>
<keyword evidence="1" id="KW-0479">Metal-binding</keyword>
<evidence type="ECO:0000256" key="6">
    <source>
        <dbReference type="SAM" id="MobiDB-lite"/>
    </source>
</evidence>
<dbReference type="EMBL" id="CAJNOR010007917">
    <property type="protein sequence ID" value="CAF1625416.1"/>
    <property type="molecule type" value="Genomic_DNA"/>
</dbReference>
<name>A0A816CPU4_ADIRI</name>
<comment type="caution">
    <text evidence="8">The sequence shown here is derived from an EMBL/GenBank/DDBJ whole genome shotgun (WGS) entry which is preliminary data.</text>
</comment>
<dbReference type="PROSITE" id="PS50135">
    <property type="entry name" value="ZF_ZZ_2"/>
    <property type="match status" value="1"/>
</dbReference>
<evidence type="ECO:0000256" key="1">
    <source>
        <dbReference type="ARBA" id="ARBA00022723"/>
    </source>
</evidence>
<sequence length="322" mass="37379">MKAICTSCGESIPSSSNIYKCRQCVNHFVCESCQTKEHNRTSANSHTLNKIVSSQVQSVTSTAGSTSPKLATDEQENQSKVGRLKKSLKSSSIFSSEDYLYHSLGCCSHCYRIVIMDKEPSFQCQQCPAGFGVCAQCMPLMKILHPSPHTFSQEPLSYWTKQIHDFYHLDVKCNGCSMEHFNGNRYQCSQCQSSFNLCENCFKTKHAEHKMKYIQNPFSISINRLSLARRILGLTKKNGERNPDWRDPLTGWTKSDAELVDQQAKKEQENYYNRLQQIEKKIEERAEEERRRTREENAHFQRRLQDMEDDSHRRFMWQLTLN</sequence>
<evidence type="ECO:0000256" key="2">
    <source>
        <dbReference type="ARBA" id="ARBA00022771"/>
    </source>
</evidence>
<dbReference type="Proteomes" id="UP000663828">
    <property type="component" value="Unassembled WGS sequence"/>
</dbReference>
<dbReference type="SUPFAM" id="SSF57850">
    <property type="entry name" value="RING/U-box"/>
    <property type="match status" value="2"/>
</dbReference>
<dbReference type="GO" id="GO:0008270">
    <property type="term" value="F:zinc ion binding"/>
    <property type="evidence" value="ECO:0007669"/>
    <property type="project" value="UniProtKB-KW"/>
</dbReference>
<keyword evidence="9" id="KW-1185">Reference proteome</keyword>